<proteinExistence type="predicted"/>
<reference evidence="1" key="1">
    <citation type="journal article" date="2014" name="Front. Microbiol.">
        <title>High frequency of phylogenetically diverse reductive dehalogenase-homologous genes in deep subseafloor sedimentary metagenomes.</title>
        <authorList>
            <person name="Kawai M."/>
            <person name="Futagami T."/>
            <person name="Toyoda A."/>
            <person name="Takaki Y."/>
            <person name="Nishi S."/>
            <person name="Hori S."/>
            <person name="Arai W."/>
            <person name="Tsubouchi T."/>
            <person name="Morono Y."/>
            <person name="Uchiyama I."/>
            <person name="Ito T."/>
            <person name="Fujiyama A."/>
            <person name="Inagaki F."/>
            <person name="Takami H."/>
        </authorList>
    </citation>
    <scope>NUCLEOTIDE SEQUENCE</scope>
    <source>
        <strain evidence="1">Expedition CK06-06</strain>
    </source>
</reference>
<sequence length="39" mass="4432">MAYKMSSELNSRGDVETIVMPALALSEYLSEVKRIKDKK</sequence>
<organism evidence="1">
    <name type="scientific">marine sediment metagenome</name>
    <dbReference type="NCBI Taxonomy" id="412755"/>
    <lineage>
        <taxon>unclassified sequences</taxon>
        <taxon>metagenomes</taxon>
        <taxon>ecological metagenomes</taxon>
    </lineage>
</organism>
<accession>X1I6T8</accession>
<comment type="caution">
    <text evidence="1">The sequence shown here is derived from an EMBL/GenBank/DDBJ whole genome shotgun (WGS) entry which is preliminary data.</text>
</comment>
<dbReference type="EMBL" id="BARU01033224">
    <property type="protein sequence ID" value="GAH64960.1"/>
    <property type="molecule type" value="Genomic_DNA"/>
</dbReference>
<name>X1I6T8_9ZZZZ</name>
<protein>
    <submittedName>
        <fullName evidence="1">Uncharacterized protein</fullName>
    </submittedName>
</protein>
<dbReference type="AlphaFoldDB" id="X1I6T8"/>
<gene>
    <name evidence="1" type="ORF">S03H2_52307</name>
</gene>
<evidence type="ECO:0000313" key="1">
    <source>
        <dbReference type="EMBL" id="GAH64960.1"/>
    </source>
</evidence>